<protein>
    <submittedName>
        <fullName evidence="1">Uncharacterized protein</fullName>
    </submittedName>
</protein>
<evidence type="ECO:0000313" key="2">
    <source>
        <dbReference type="Proteomes" id="UP000594263"/>
    </source>
</evidence>
<dbReference type="Proteomes" id="UP000594263">
    <property type="component" value="Unplaced"/>
</dbReference>
<organism evidence="1 2">
    <name type="scientific">Kalanchoe fedtschenkoi</name>
    <name type="common">Lavender scallops</name>
    <name type="synonym">South American air plant</name>
    <dbReference type="NCBI Taxonomy" id="63787"/>
    <lineage>
        <taxon>Eukaryota</taxon>
        <taxon>Viridiplantae</taxon>
        <taxon>Streptophyta</taxon>
        <taxon>Embryophyta</taxon>
        <taxon>Tracheophyta</taxon>
        <taxon>Spermatophyta</taxon>
        <taxon>Magnoliopsida</taxon>
        <taxon>eudicotyledons</taxon>
        <taxon>Gunneridae</taxon>
        <taxon>Pentapetalae</taxon>
        <taxon>Saxifragales</taxon>
        <taxon>Crassulaceae</taxon>
        <taxon>Kalanchoe</taxon>
    </lineage>
</organism>
<sequence length="57" mass="6494">MGKVWIGEGLRYREAQNWEESGSERHGSGEGPGPLKFFIRCSHHQLQQVFSIKSSSF</sequence>
<dbReference type="Gramene" id="Kaladp0011s0888.1.v1.1">
    <property type="protein sequence ID" value="Kaladp0011s0888.1.v1.1"/>
    <property type="gene ID" value="Kaladp0011s0888.v1.1"/>
</dbReference>
<proteinExistence type="predicted"/>
<dbReference type="EnsemblPlants" id="Kaladp0011s0888.1.v1.1">
    <property type="protein sequence ID" value="Kaladp0011s0888.1.v1.1"/>
    <property type="gene ID" value="Kaladp0011s0888.v1.1"/>
</dbReference>
<dbReference type="AlphaFoldDB" id="A0A7N0RJM2"/>
<name>A0A7N0RJM2_KALFE</name>
<keyword evidence="2" id="KW-1185">Reference proteome</keyword>
<accession>A0A7N0RJM2</accession>
<evidence type="ECO:0000313" key="1">
    <source>
        <dbReference type="EnsemblPlants" id="Kaladp0011s0888.1.v1.1"/>
    </source>
</evidence>
<reference evidence="1" key="1">
    <citation type="submission" date="2021-01" db="UniProtKB">
        <authorList>
            <consortium name="EnsemblPlants"/>
        </authorList>
    </citation>
    <scope>IDENTIFICATION</scope>
</reference>